<sequence length="140" mass="15441">MPLHWTIDSRRSLFIATAEGFVDRADADRMLDVLATSNILHYRKMFDGSAGDTRLTAVDILSFGVRMRELHASGPMGPLAVVLPPDKYVLLSRVLGMLAAAKRPMRIFTDRTKAMEWLESPAIRASTPVPHIDGPPRGDG</sequence>
<dbReference type="RefSeq" id="WP_230553774.1">
    <property type="nucleotide sequence ID" value="NZ_JAJISD010000014.1"/>
</dbReference>
<evidence type="ECO:0000313" key="1">
    <source>
        <dbReference type="EMBL" id="MCC8432354.1"/>
    </source>
</evidence>
<keyword evidence="2" id="KW-1185">Reference proteome</keyword>
<reference evidence="1 2" key="1">
    <citation type="submission" date="2021-11" db="EMBL/GenBank/DDBJ databases">
        <authorList>
            <person name="Lee D.-H."/>
            <person name="Kim S.-B."/>
        </authorList>
    </citation>
    <scope>NUCLEOTIDE SEQUENCE [LARGE SCALE GENOMIC DNA]</scope>
    <source>
        <strain evidence="1 2">KCTC 52223</strain>
    </source>
</reference>
<gene>
    <name evidence="1" type="ORF">LJ725_25545</name>
</gene>
<protein>
    <recommendedName>
        <fullName evidence="3">STAS/SEC14 domain-containing protein</fullName>
    </recommendedName>
</protein>
<dbReference type="EMBL" id="JAJISD010000014">
    <property type="protein sequence ID" value="MCC8432354.1"/>
    <property type="molecule type" value="Genomic_DNA"/>
</dbReference>
<proteinExistence type="predicted"/>
<accession>A0ABS8L1X9</accession>
<evidence type="ECO:0000313" key="2">
    <source>
        <dbReference type="Proteomes" id="UP001198862"/>
    </source>
</evidence>
<comment type="caution">
    <text evidence="1">The sequence shown here is derived from an EMBL/GenBank/DDBJ whole genome shotgun (WGS) entry which is preliminary data.</text>
</comment>
<name>A0ABS8L1X9_9HYPH</name>
<organism evidence="1 2">
    <name type="scientific">Reyranella aquatilis</name>
    <dbReference type="NCBI Taxonomy" id="2035356"/>
    <lineage>
        <taxon>Bacteria</taxon>
        <taxon>Pseudomonadati</taxon>
        <taxon>Pseudomonadota</taxon>
        <taxon>Alphaproteobacteria</taxon>
        <taxon>Hyphomicrobiales</taxon>
        <taxon>Reyranellaceae</taxon>
        <taxon>Reyranella</taxon>
    </lineage>
</organism>
<evidence type="ECO:0008006" key="3">
    <source>
        <dbReference type="Google" id="ProtNLM"/>
    </source>
</evidence>
<dbReference type="Proteomes" id="UP001198862">
    <property type="component" value="Unassembled WGS sequence"/>
</dbReference>